<sequence>MGSGDLRSRLLYTVSSCFGTPSHGGFTQLEALAIHFLLNTQSSKPTTASKPQQRWEYLTWISIEIQVAPANITPQDLLIKSMRAYRICFISLPSW</sequence>
<comment type="caution">
    <text evidence="1">The sequence shown here is derived from an EMBL/GenBank/DDBJ whole genome shotgun (WGS) entry which is preliminary data.</text>
</comment>
<reference evidence="1 2" key="1">
    <citation type="journal article" date="2018" name="Genome Biol. Evol.">
        <title>Multiple Roots of Fruiting Body Formation in Amoebozoa.</title>
        <authorList>
            <person name="Hillmann F."/>
            <person name="Forbes G."/>
            <person name="Novohradska S."/>
            <person name="Ferling I."/>
            <person name="Riege K."/>
            <person name="Groth M."/>
            <person name="Westermann M."/>
            <person name="Marz M."/>
            <person name="Spaller T."/>
            <person name="Winckler T."/>
            <person name="Schaap P."/>
            <person name="Glockner G."/>
        </authorList>
    </citation>
    <scope>NUCLEOTIDE SEQUENCE [LARGE SCALE GENOMIC DNA]</scope>
    <source>
        <strain evidence="1 2">Jena</strain>
    </source>
</reference>
<evidence type="ECO:0000313" key="2">
    <source>
        <dbReference type="Proteomes" id="UP000241769"/>
    </source>
</evidence>
<name>A0A2P6NK42_9EUKA</name>
<gene>
    <name evidence="1" type="ORF">PROFUN_07624</name>
</gene>
<organism evidence="1 2">
    <name type="scientific">Planoprotostelium fungivorum</name>
    <dbReference type="NCBI Taxonomy" id="1890364"/>
    <lineage>
        <taxon>Eukaryota</taxon>
        <taxon>Amoebozoa</taxon>
        <taxon>Evosea</taxon>
        <taxon>Variosea</taxon>
        <taxon>Cavosteliida</taxon>
        <taxon>Cavosteliaceae</taxon>
        <taxon>Planoprotostelium</taxon>
    </lineage>
</organism>
<dbReference type="InParanoid" id="A0A2P6NK42"/>
<keyword evidence="2" id="KW-1185">Reference proteome</keyword>
<protein>
    <submittedName>
        <fullName evidence="1">Uncharacterized protein</fullName>
    </submittedName>
</protein>
<accession>A0A2P6NK42</accession>
<dbReference type="Proteomes" id="UP000241769">
    <property type="component" value="Unassembled WGS sequence"/>
</dbReference>
<dbReference type="AlphaFoldDB" id="A0A2P6NK42"/>
<evidence type="ECO:0000313" key="1">
    <source>
        <dbReference type="EMBL" id="PRP84323.1"/>
    </source>
</evidence>
<proteinExistence type="predicted"/>
<dbReference type="EMBL" id="MDYQ01000065">
    <property type="protein sequence ID" value="PRP84323.1"/>
    <property type="molecule type" value="Genomic_DNA"/>
</dbReference>